<evidence type="ECO:0000256" key="1">
    <source>
        <dbReference type="SAM" id="SignalP"/>
    </source>
</evidence>
<dbReference type="HOGENOM" id="CLU_104938_0_0_5"/>
<accession>F1ZBF3</accession>
<evidence type="ECO:0000313" key="3">
    <source>
        <dbReference type="Proteomes" id="UP000004728"/>
    </source>
</evidence>
<dbReference type="Gene3D" id="3.30.910.20">
    <property type="entry name" value="Skp domain"/>
    <property type="match status" value="1"/>
</dbReference>
<dbReference type="STRING" id="983920.Y88_0201"/>
<organism evidence="2 3">
    <name type="scientific">Novosphingobium nitrogenifigens DSM 19370</name>
    <dbReference type="NCBI Taxonomy" id="983920"/>
    <lineage>
        <taxon>Bacteria</taxon>
        <taxon>Pseudomonadati</taxon>
        <taxon>Pseudomonadota</taxon>
        <taxon>Alphaproteobacteria</taxon>
        <taxon>Sphingomonadales</taxon>
        <taxon>Sphingomonadaceae</taxon>
        <taxon>Novosphingobium</taxon>
    </lineage>
</organism>
<dbReference type="InParanoid" id="F1ZBF3"/>
<dbReference type="SUPFAM" id="SSF111384">
    <property type="entry name" value="OmpH-like"/>
    <property type="match status" value="1"/>
</dbReference>
<feature type="signal peptide" evidence="1">
    <location>
        <begin position="1"/>
        <end position="21"/>
    </location>
</feature>
<dbReference type="GO" id="GO:0051082">
    <property type="term" value="F:unfolded protein binding"/>
    <property type="evidence" value="ECO:0007669"/>
    <property type="project" value="InterPro"/>
</dbReference>
<sequence length="206" mass="21764">MNFSRLSLVVLATLVSGPAFAAAPEQPMLSAPSPAGTTLGGPAIPGVCYLSRDAVLTNSKVGLYATERLKQITAAAQAEVTADRKPVDAEIATLRGQVGKISENQLRARDKTLGEKLAAIKGKADLRTREIEQTRTKAIEGIFGEVQPVIVSVYTQHGCGILLDRKMVLGGNLTNDLTAQVVAGLDARLTTLPVEKVILPEAVRPN</sequence>
<dbReference type="InterPro" id="IPR005632">
    <property type="entry name" value="Chaperone_Skp"/>
</dbReference>
<dbReference type="InterPro" id="IPR024930">
    <property type="entry name" value="Skp_dom_sf"/>
</dbReference>
<dbReference type="Proteomes" id="UP000004728">
    <property type="component" value="Unassembled WGS sequence"/>
</dbReference>
<reference evidence="2 3" key="1">
    <citation type="journal article" date="2012" name="J. Bacteriol.">
        <title>Draft Genome Sequence of Novosphingobium nitrogenifigens Y88T.</title>
        <authorList>
            <person name="Strabala T.J."/>
            <person name="Macdonald L."/>
            <person name="Liu V."/>
            <person name="Smit A.M."/>
        </authorList>
    </citation>
    <scope>NUCLEOTIDE SEQUENCE [LARGE SCALE GENOMIC DNA]</scope>
    <source>
        <strain evidence="2 3">DSM 19370</strain>
    </source>
</reference>
<dbReference type="RefSeq" id="WP_008067313.1">
    <property type="nucleotide sequence ID" value="NZ_AQWK01000006.1"/>
</dbReference>
<dbReference type="AlphaFoldDB" id="F1ZBF3"/>
<name>F1ZBF3_9SPHN</name>
<protein>
    <submittedName>
        <fullName evidence="2">Outer membrane chaperone Skp (OmpH)</fullName>
    </submittedName>
</protein>
<comment type="caution">
    <text evidence="2">The sequence shown here is derived from an EMBL/GenBank/DDBJ whole genome shotgun (WGS) entry which is preliminary data.</text>
</comment>
<evidence type="ECO:0000313" key="2">
    <source>
        <dbReference type="EMBL" id="EGD58149.1"/>
    </source>
</evidence>
<dbReference type="OrthoDB" id="7573043at2"/>
<dbReference type="SMART" id="SM00935">
    <property type="entry name" value="OmpH"/>
    <property type="match status" value="1"/>
</dbReference>
<dbReference type="eggNOG" id="COG2825">
    <property type="taxonomic scope" value="Bacteria"/>
</dbReference>
<proteinExistence type="predicted"/>
<dbReference type="EMBL" id="AEWJ01000044">
    <property type="protein sequence ID" value="EGD58149.1"/>
    <property type="molecule type" value="Genomic_DNA"/>
</dbReference>
<keyword evidence="3" id="KW-1185">Reference proteome</keyword>
<feature type="chain" id="PRO_5003277711" evidence="1">
    <location>
        <begin position="22"/>
        <end position="206"/>
    </location>
</feature>
<keyword evidence="1" id="KW-0732">Signal</keyword>
<gene>
    <name evidence="2" type="ORF">Y88_0201</name>
</gene>
<dbReference type="Pfam" id="PF03938">
    <property type="entry name" value="OmpH"/>
    <property type="match status" value="1"/>
</dbReference>